<dbReference type="InterPro" id="IPR000683">
    <property type="entry name" value="Gfo/Idh/MocA-like_OxRdtase_N"/>
</dbReference>
<evidence type="ECO:0000256" key="5">
    <source>
        <dbReference type="ARBA" id="ARBA00049233"/>
    </source>
</evidence>
<comment type="catalytic activity">
    <reaction evidence="5">
        <text>D-xylose + NADP(+) = D-xylono-1,5-lactone + NADPH + H(+)</text>
        <dbReference type="Rhea" id="RHEA:22000"/>
        <dbReference type="ChEBI" id="CHEBI:15378"/>
        <dbReference type="ChEBI" id="CHEBI:15867"/>
        <dbReference type="ChEBI" id="CHEBI:53455"/>
        <dbReference type="ChEBI" id="CHEBI:57783"/>
        <dbReference type="ChEBI" id="CHEBI:58349"/>
        <dbReference type="EC" id="1.1.1.179"/>
    </reaction>
</comment>
<sequence length="369" mass="40982">MPYIARWGIIATGWISEQFFVDLLVDPASRGVTDIVHKPVAVASRSLAKATKFIADHGKGIDGVRAYGSYADLVADPDVDIVYVGTPHSSHYEVSLQALKAGKHVLCEKILTINAAQARHLADYAKSHDLFIMEAVWTRFFPLSLELRKKLHDENAIGAIRRVTADVGFVAVPDIKSRLYDPFLAGGALFDVGVYPMAWIQMICYHHPENKKSPPSMIKSSMVKSRLTGVDESTVITMVWDELHIISVSTCSIVVDSPKDCAIRVQGDRGEVIIPSPTYRPVKFTIRIYGSEGKEDDVKTYDFPIPGPMGFFWEADAVARDIRDGKIVDDNYSIEESVSLMERFDQVRQENGLKYPAEIEFVGESDGIA</sequence>
<dbReference type="PANTHER" id="PTHR22604:SF105">
    <property type="entry name" value="TRANS-1,2-DIHYDROBENZENE-1,2-DIOL DEHYDROGENASE"/>
    <property type="match status" value="1"/>
</dbReference>
<dbReference type="STRING" id="675824.A0A1E3QGU7"/>
<dbReference type="AlphaFoldDB" id="A0A1E3QGU7"/>
<dbReference type="Pfam" id="PF22725">
    <property type="entry name" value="GFO_IDH_MocA_C3"/>
    <property type="match status" value="1"/>
</dbReference>
<dbReference type="Proteomes" id="UP000094385">
    <property type="component" value="Unassembled WGS sequence"/>
</dbReference>
<dbReference type="InterPro" id="IPR055170">
    <property type="entry name" value="GFO_IDH_MocA-like_dom"/>
</dbReference>
<dbReference type="GO" id="GO:0047837">
    <property type="term" value="F:D-xylose 1-dehydrogenase (NADP+) activity"/>
    <property type="evidence" value="ECO:0007669"/>
    <property type="project" value="UniProtKB-EC"/>
</dbReference>
<feature type="domain" description="Gfo/Idh/MocA-like oxidoreductase N-terminal" evidence="6">
    <location>
        <begin position="6"/>
        <end position="133"/>
    </location>
</feature>
<dbReference type="Pfam" id="PF01408">
    <property type="entry name" value="GFO_IDH_MocA"/>
    <property type="match status" value="1"/>
</dbReference>
<dbReference type="GO" id="GO:0000166">
    <property type="term" value="F:nucleotide binding"/>
    <property type="evidence" value="ECO:0007669"/>
    <property type="project" value="InterPro"/>
</dbReference>
<evidence type="ECO:0000313" key="8">
    <source>
        <dbReference type="EMBL" id="ODQ76860.1"/>
    </source>
</evidence>
<accession>A0A1E3QGU7</accession>
<dbReference type="Gene3D" id="3.40.50.720">
    <property type="entry name" value="NAD(P)-binding Rossmann-like Domain"/>
    <property type="match status" value="1"/>
</dbReference>
<evidence type="ECO:0000313" key="9">
    <source>
        <dbReference type="Proteomes" id="UP000094385"/>
    </source>
</evidence>
<gene>
    <name evidence="8" type="ORF">LIPSTDRAFT_48111</name>
</gene>
<dbReference type="EMBL" id="KV454289">
    <property type="protein sequence ID" value="ODQ76860.1"/>
    <property type="molecule type" value="Genomic_DNA"/>
</dbReference>
<evidence type="ECO:0000256" key="2">
    <source>
        <dbReference type="ARBA" id="ARBA00023002"/>
    </source>
</evidence>
<protein>
    <recommendedName>
        <fullName evidence="3">D-xylose 1-dehydrogenase (NADP(+), D-xylono-1,5-lactone-forming)</fullName>
        <ecNumber evidence="3">1.1.1.179</ecNumber>
    </recommendedName>
    <alternativeName>
        <fullName evidence="4">D-xylose-NADP dehydrogenase</fullName>
    </alternativeName>
</protein>
<organism evidence="8 9">
    <name type="scientific">Lipomyces starkeyi NRRL Y-11557</name>
    <dbReference type="NCBI Taxonomy" id="675824"/>
    <lineage>
        <taxon>Eukaryota</taxon>
        <taxon>Fungi</taxon>
        <taxon>Dikarya</taxon>
        <taxon>Ascomycota</taxon>
        <taxon>Saccharomycotina</taxon>
        <taxon>Lipomycetes</taxon>
        <taxon>Lipomycetales</taxon>
        <taxon>Lipomycetaceae</taxon>
        <taxon>Lipomyces</taxon>
    </lineage>
</organism>
<reference evidence="8 9" key="1">
    <citation type="journal article" date="2016" name="Proc. Natl. Acad. Sci. U.S.A.">
        <title>Comparative genomics of biotechnologically important yeasts.</title>
        <authorList>
            <person name="Riley R."/>
            <person name="Haridas S."/>
            <person name="Wolfe K.H."/>
            <person name="Lopes M.R."/>
            <person name="Hittinger C.T."/>
            <person name="Goeker M."/>
            <person name="Salamov A.A."/>
            <person name="Wisecaver J.H."/>
            <person name="Long T.M."/>
            <person name="Calvey C.H."/>
            <person name="Aerts A.L."/>
            <person name="Barry K.W."/>
            <person name="Choi C."/>
            <person name="Clum A."/>
            <person name="Coughlan A.Y."/>
            <person name="Deshpande S."/>
            <person name="Douglass A.P."/>
            <person name="Hanson S.J."/>
            <person name="Klenk H.-P."/>
            <person name="LaButti K.M."/>
            <person name="Lapidus A."/>
            <person name="Lindquist E.A."/>
            <person name="Lipzen A.M."/>
            <person name="Meier-Kolthoff J.P."/>
            <person name="Ohm R.A."/>
            <person name="Otillar R.P."/>
            <person name="Pangilinan J.L."/>
            <person name="Peng Y."/>
            <person name="Rokas A."/>
            <person name="Rosa C.A."/>
            <person name="Scheuner C."/>
            <person name="Sibirny A.A."/>
            <person name="Slot J.C."/>
            <person name="Stielow J.B."/>
            <person name="Sun H."/>
            <person name="Kurtzman C.P."/>
            <person name="Blackwell M."/>
            <person name="Grigoriev I.V."/>
            <person name="Jeffries T.W."/>
        </authorList>
    </citation>
    <scope>NUCLEOTIDE SEQUENCE [LARGE SCALE GENOMIC DNA]</scope>
    <source>
        <strain evidence="8 9">NRRL Y-11557</strain>
    </source>
</reference>
<dbReference type="InterPro" id="IPR036291">
    <property type="entry name" value="NAD(P)-bd_dom_sf"/>
</dbReference>
<comment type="similarity">
    <text evidence="1">Belongs to the Gfo/Idh/MocA family.</text>
</comment>
<evidence type="ECO:0000259" key="6">
    <source>
        <dbReference type="Pfam" id="PF01408"/>
    </source>
</evidence>
<keyword evidence="2" id="KW-0560">Oxidoreductase</keyword>
<dbReference type="SUPFAM" id="SSF55347">
    <property type="entry name" value="Glyceraldehyde-3-phosphate dehydrogenase-like, C-terminal domain"/>
    <property type="match status" value="1"/>
</dbReference>
<keyword evidence="9" id="KW-1185">Reference proteome</keyword>
<evidence type="ECO:0000256" key="4">
    <source>
        <dbReference type="ARBA" id="ARBA00042988"/>
    </source>
</evidence>
<dbReference type="Gene3D" id="3.30.360.10">
    <property type="entry name" value="Dihydrodipicolinate Reductase, domain 2"/>
    <property type="match status" value="1"/>
</dbReference>
<dbReference type="EC" id="1.1.1.179" evidence="3"/>
<dbReference type="OrthoDB" id="2129491at2759"/>
<proteinExistence type="inferred from homology"/>
<dbReference type="SUPFAM" id="SSF51735">
    <property type="entry name" value="NAD(P)-binding Rossmann-fold domains"/>
    <property type="match status" value="1"/>
</dbReference>
<name>A0A1E3QGU7_LIPST</name>
<dbReference type="InterPro" id="IPR050984">
    <property type="entry name" value="Gfo/Idh/MocA_domain"/>
</dbReference>
<evidence type="ECO:0000256" key="3">
    <source>
        <dbReference type="ARBA" id="ARBA00038984"/>
    </source>
</evidence>
<evidence type="ECO:0000256" key="1">
    <source>
        <dbReference type="ARBA" id="ARBA00010928"/>
    </source>
</evidence>
<feature type="domain" description="GFO/IDH/MocA-like oxidoreductase" evidence="7">
    <location>
        <begin position="149"/>
        <end position="272"/>
    </location>
</feature>
<evidence type="ECO:0000259" key="7">
    <source>
        <dbReference type="Pfam" id="PF22725"/>
    </source>
</evidence>
<dbReference type="PANTHER" id="PTHR22604">
    <property type="entry name" value="OXIDOREDUCTASES"/>
    <property type="match status" value="1"/>
</dbReference>